<dbReference type="EMBL" id="JXJN01005807">
    <property type="status" value="NOT_ANNOTATED_CDS"/>
    <property type="molecule type" value="Genomic_DNA"/>
</dbReference>
<protein>
    <submittedName>
        <fullName evidence="1">Uncharacterized protein</fullName>
    </submittedName>
</protein>
<dbReference type="EnsemblMetazoa" id="GPPI013046-RA">
    <property type="protein sequence ID" value="GPPI013046-PA"/>
    <property type="gene ID" value="GPPI013046"/>
</dbReference>
<organism evidence="1 2">
    <name type="scientific">Glossina palpalis gambiensis</name>
    <dbReference type="NCBI Taxonomy" id="67801"/>
    <lineage>
        <taxon>Eukaryota</taxon>
        <taxon>Metazoa</taxon>
        <taxon>Ecdysozoa</taxon>
        <taxon>Arthropoda</taxon>
        <taxon>Hexapoda</taxon>
        <taxon>Insecta</taxon>
        <taxon>Pterygota</taxon>
        <taxon>Neoptera</taxon>
        <taxon>Endopterygota</taxon>
        <taxon>Diptera</taxon>
        <taxon>Brachycera</taxon>
        <taxon>Muscomorpha</taxon>
        <taxon>Hippoboscoidea</taxon>
        <taxon>Glossinidae</taxon>
        <taxon>Glossina</taxon>
    </lineage>
</organism>
<dbReference type="Proteomes" id="UP000092460">
    <property type="component" value="Unassembled WGS sequence"/>
</dbReference>
<evidence type="ECO:0000313" key="2">
    <source>
        <dbReference type="Proteomes" id="UP000092460"/>
    </source>
</evidence>
<reference evidence="2" key="1">
    <citation type="submission" date="2015-01" db="EMBL/GenBank/DDBJ databases">
        <authorList>
            <person name="Aksoy S."/>
            <person name="Warren W."/>
            <person name="Wilson R.K."/>
        </authorList>
    </citation>
    <scope>NUCLEOTIDE SEQUENCE [LARGE SCALE GENOMIC DNA]</scope>
    <source>
        <strain evidence="2">IAEA</strain>
    </source>
</reference>
<dbReference type="VEuPathDB" id="VectorBase:GPPI013046"/>
<name>A0A1B0AYJ0_9MUSC</name>
<keyword evidence="2" id="KW-1185">Reference proteome</keyword>
<dbReference type="AlphaFoldDB" id="A0A1B0AYJ0"/>
<sequence length="65" mass="7376">MTWFVDVSWCSQLTFKLCTCLCNNLAQLNVVLVHFSKRMSRPQTIIGALIPFILKGSRSQLVNTC</sequence>
<accession>A0A1B0AYJ0</accession>
<evidence type="ECO:0000313" key="1">
    <source>
        <dbReference type="EnsemblMetazoa" id="GPPI013046-PA"/>
    </source>
</evidence>
<reference evidence="1" key="2">
    <citation type="submission" date="2020-05" db="UniProtKB">
        <authorList>
            <consortium name="EnsemblMetazoa"/>
        </authorList>
    </citation>
    <scope>IDENTIFICATION</scope>
    <source>
        <strain evidence="1">IAEA</strain>
    </source>
</reference>
<proteinExistence type="predicted"/>